<feature type="compositionally biased region" description="Polar residues" evidence="1">
    <location>
        <begin position="339"/>
        <end position="348"/>
    </location>
</feature>
<evidence type="ECO:0000313" key="3">
    <source>
        <dbReference type="EMBL" id="CAL4784667.1"/>
    </source>
</evidence>
<dbReference type="InterPro" id="IPR043502">
    <property type="entry name" value="DNA/RNA_pol_sf"/>
</dbReference>
<feature type="region of interest" description="Disordered" evidence="1">
    <location>
        <begin position="337"/>
        <end position="402"/>
    </location>
</feature>
<reference evidence="3 4" key="2">
    <citation type="submission" date="2024-05" db="EMBL/GenBank/DDBJ databases">
        <authorList>
            <person name="Chen Y."/>
            <person name="Shah S."/>
            <person name="Dougan E. K."/>
            <person name="Thang M."/>
            <person name="Chan C."/>
        </authorList>
    </citation>
    <scope>NUCLEOTIDE SEQUENCE [LARGE SCALE GENOMIC DNA]</scope>
</reference>
<keyword evidence="4" id="KW-1185">Reference proteome</keyword>
<feature type="compositionally biased region" description="Basic and acidic residues" evidence="1">
    <location>
        <begin position="1133"/>
        <end position="1145"/>
    </location>
</feature>
<feature type="compositionally biased region" description="Low complexity" evidence="1">
    <location>
        <begin position="360"/>
        <end position="388"/>
    </location>
</feature>
<dbReference type="EMBL" id="CAMXCT030002325">
    <property type="protein sequence ID" value="CAL4784667.1"/>
    <property type="molecule type" value="Genomic_DNA"/>
</dbReference>
<evidence type="ECO:0000313" key="4">
    <source>
        <dbReference type="Proteomes" id="UP001152797"/>
    </source>
</evidence>
<proteinExistence type="predicted"/>
<comment type="caution">
    <text evidence="2">The sequence shown here is derived from an EMBL/GenBank/DDBJ whole genome shotgun (WGS) entry which is preliminary data.</text>
</comment>
<dbReference type="PANTHER" id="PTHR33050">
    <property type="entry name" value="REVERSE TRANSCRIPTASE DOMAIN-CONTAINING PROTEIN"/>
    <property type="match status" value="1"/>
</dbReference>
<dbReference type="InterPro" id="IPR052055">
    <property type="entry name" value="Hepadnavirus_pol/RT"/>
</dbReference>
<organism evidence="2">
    <name type="scientific">Cladocopium goreaui</name>
    <dbReference type="NCBI Taxonomy" id="2562237"/>
    <lineage>
        <taxon>Eukaryota</taxon>
        <taxon>Sar</taxon>
        <taxon>Alveolata</taxon>
        <taxon>Dinophyceae</taxon>
        <taxon>Suessiales</taxon>
        <taxon>Symbiodiniaceae</taxon>
        <taxon>Cladocopium</taxon>
    </lineage>
</organism>
<dbReference type="SUPFAM" id="SSF56672">
    <property type="entry name" value="DNA/RNA polymerases"/>
    <property type="match status" value="1"/>
</dbReference>
<dbReference type="EMBL" id="CAMXCT020002325">
    <property type="protein sequence ID" value="CAL1150730.1"/>
    <property type="molecule type" value="Genomic_DNA"/>
</dbReference>
<accession>A0A9P1G4C1</accession>
<protein>
    <submittedName>
        <fullName evidence="3">Fucoxanthin-chlorophyll a-c binding protein C, chloroplastic</fullName>
    </submittedName>
</protein>
<dbReference type="PANTHER" id="PTHR33050:SF7">
    <property type="entry name" value="RIBONUCLEASE H"/>
    <property type="match status" value="1"/>
</dbReference>
<evidence type="ECO:0000256" key="1">
    <source>
        <dbReference type="SAM" id="MobiDB-lite"/>
    </source>
</evidence>
<feature type="compositionally biased region" description="Basic residues" evidence="1">
    <location>
        <begin position="1146"/>
        <end position="1155"/>
    </location>
</feature>
<dbReference type="EMBL" id="CAMXCT010002325">
    <property type="protein sequence ID" value="CAI3997355.1"/>
    <property type="molecule type" value="Genomic_DNA"/>
</dbReference>
<dbReference type="OrthoDB" id="433943at2759"/>
<dbReference type="AlphaFoldDB" id="A0A9P1G4C1"/>
<name>A0A9P1G4C1_9DINO</name>
<reference evidence="2" key="1">
    <citation type="submission" date="2022-10" db="EMBL/GenBank/DDBJ databases">
        <authorList>
            <person name="Chen Y."/>
            <person name="Dougan E. K."/>
            <person name="Chan C."/>
            <person name="Rhodes N."/>
            <person name="Thang M."/>
        </authorList>
    </citation>
    <scope>NUCLEOTIDE SEQUENCE</scope>
</reference>
<dbReference type="Proteomes" id="UP001152797">
    <property type="component" value="Unassembled WGS sequence"/>
</dbReference>
<sequence length="1155" mass="128115">MAGDPDQDDRDFIAENMDADLQFILSESGVSLHRQAAIARRYGSLKKFNAIGDDRAQLRVACLQDFAIPQDTPDNRAEVAAIVAAWETAKEFVSKEVELRAEAKVLGKPKILQSHERQSMIRAVERIHGTLGESETPSSDYLALKAEETELNEPSASPLDEIISKRDNASSTIQSSVDTSGHLRVTRTKNKAKMPSNTEEYRKVMRVEMFAWLCMSARYRAKNWLHGLEASDLLIPSCSANTFAIQQCHFGALTPKPTRFLSTFEFQDDRCHFGLPRLDKLGAYKGPLPKSCGHYHQHKLLGKTANKWNTSPSASYPPGLCRFLAELVLNAIASCGRGKSNQPQQVVGTSGEQGSGKGGSSSSKGSSFEQSSGKGGSSSNKGSSFEQNNTATTTCRGSSSASLGAVSKSCTVAFTGSLEGASKSCTVDLTGEDSKVGELDANEDVDEGFDMEACCNFGPPIKVEWDGKTHDFVDGFGMCSPTRWAPQSRGHNRKPHMKALAAETYKRLHAAVIDAIKDVRREAFKLVTGKLQASPFSPELLHKVRSQVASLLRDPTEAMVVDTGQPFLLRLLSQWLEVFEDPDVACLVNTTDSFATGVNVGVDDPLPRTPQVFPPKVKHRKLDGTEFNPIADNYISGQLSAKELEDKFREEETLGRMEPSKMSVLKARHGERLRVAAMAAISKPDGGVRPLHDATHSVMVNHAIKYRDQLQCPGPAEVAAVVREAVETREAVFCVSADIKAAHRLVKLREEDWPYVCCRADSLSEVVWINKVGTFGVSSAPYWWSKLFALIGRFVGHVMQTAAYWHLVYVDDLHGAFTGSRKFELLWVWLLAFEVIGTPFGYHKFKGGFSSDFVGFHLRYDKNEVGITEKRGSWLLNWIRALEEKRYVVPAREFSEFLGRLGFVAQLLTWLKPHLSPLFAWSAVASPGMVGRLPDTVILTLQYIAAEMSGETFLISAKRPVYYNAEQFRTDAKCTHDIIVLGGWELESRRWFSLKLDRTQVPYLFKPDGGGAQWASTSAELLASLCALVAFGWLLPTSARRTVALALSAGTDNMANEFLSSKRATTKWPLMLINMQLSALLARARLSLNLKWRPREENVEADQLTNEQFESFSLEARVHALWRTKSQFDAARQEAKTLDKQAAPDKKRKYDKTPW</sequence>
<evidence type="ECO:0000313" key="2">
    <source>
        <dbReference type="EMBL" id="CAI3997355.1"/>
    </source>
</evidence>
<feature type="region of interest" description="Disordered" evidence="1">
    <location>
        <begin position="1133"/>
        <end position="1155"/>
    </location>
</feature>
<gene>
    <name evidence="2" type="ORF">C1SCF055_LOCUS23743</name>
</gene>